<accession>A0A382RPU0</accession>
<feature type="non-terminal residue" evidence="1">
    <location>
        <position position="1"/>
    </location>
</feature>
<reference evidence="1" key="1">
    <citation type="submission" date="2018-05" db="EMBL/GenBank/DDBJ databases">
        <authorList>
            <person name="Lanie J.A."/>
            <person name="Ng W.-L."/>
            <person name="Kazmierczak K.M."/>
            <person name="Andrzejewski T.M."/>
            <person name="Davidsen T.M."/>
            <person name="Wayne K.J."/>
            <person name="Tettelin H."/>
            <person name="Glass J.I."/>
            <person name="Rusch D."/>
            <person name="Podicherti R."/>
            <person name="Tsui H.-C.T."/>
            <person name="Winkler M.E."/>
        </authorList>
    </citation>
    <scope>NUCLEOTIDE SEQUENCE</scope>
</reference>
<protein>
    <recommendedName>
        <fullName evidence="2">Glycosyltransferase RgtA/B/C/D-like domain-containing protein</fullName>
    </recommendedName>
</protein>
<feature type="non-terminal residue" evidence="1">
    <location>
        <position position="126"/>
    </location>
</feature>
<sequence length="126" mass="14198">VLGFLFRESFEKEKVVFANDAPLGAIQAHAFDEREEGWSYWQDLNWVGGEFPSAMPNFTKAFFELSLLLGGKDGAVFFAKWYQPVSLVLLGFCAWLFFRSLRFSQPVCVLGALATALNGDFFTYAC</sequence>
<organism evidence="1">
    <name type="scientific">marine metagenome</name>
    <dbReference type="NCBI Taxonomy" id="408172"/>
    <lineage>
        <taxon>unclassified sequences</taxon>
        <taxon>metagenomes</taxon>
        <taxon>ecological metagenomes</taxon>
    </lineage>
</organism>
<dbReference type="AlphaFoldDB" id="A0A382RPU0"/>
<dbReference type="EMBL" id="UINC01122694">
    <property type="protein sequence ID" value="SVC98661.1"/>
    <property type="molecule type" value="Genomic_DNA"/>
</dbReference>
<evidence type="ECO:0000313" key="1">
    <source>
        <dbReference type="EMBL" id="SVC98661.1"/>
    </source>
</evidence>
<proteinExistence type="predicted"/>
<evidence type="ECO:0008006" key="2">
    <source>
        <dbReference type="Google" id="ProtNLM"/>
    </source>
</evidence>
<name>A0A382RPU0_9ZZZZ</name>
<gene>
    <name evidence="1" type="ORF">METZ01_LOCUS351515</name>
</gene>